<dbReference type="PANTHER" id="PTHR46443:SF8">
    <property type="entry name" value="ZF-FLZ DOMAIN-CONTAINING PROTEIN-RELATED"/>
    <property type="match status" value="1"/>
</dbReference>
<dbReference type="Pfam" id="PF04570">
    <property type="entry name" value="zf-FLZ"/>
    <property type="match status" value="1"/>
</dbReference>
<gene>
    <name evidence="7" type="ORF">OLC1_LOCUS16023</name>
</gene>
<dbReference type="EMBL" id="OX459122">
    <property type="protein sequence ID" value="CAI9107808.1"/>
    <property type="molecule type" value="Genomic_DNA"/>
</dbReference>
<evidence type="ECO:0000256" key="3">
    <source>
        <dbReference type="ARBA" id="ARBA00022771"/>
    </source>
</evidence>
<dbReference type="GO" id="GO:0008270">
    <property type="term" value="F:zinc ion binding"/>
    <property type="evidence" value="ECO:0007669"/>
    <property type="project" value="UniProtKB-KW"/>
</dbReference>
<evidence type="ECO:0000313" key="7">
    <source>
        <dbReference type="EMBL" id="CAI9107808.1"/>
    </source>
</evidence>
<dbReference type="Proteomes" id="UP001161247">
    <property type="component" value="Chromosome 5"/>
</dbReference>
<dbReference type="PANTHER" id="PTHR46443">
    <property type="entry name" value="FCS-LIKE ZINC FINGER 8"/>
    <property type="match status" value="1"/>
</dbReference>
<evidence type="ECO:0000256" key="5">
    <source>
        <dbReference type="SAM" id="MobiDB-lite"/>
    </source>
</evidence>
<proteinExistence type="inferred from homology"/>
<accession>A0AAV1DJH0</accession>
<evidence type="ECO:0000256" key="4">
    <source>
        <dbReference type="PROSITE-ProRule" id="PRU01131"/>
    </source>
</evidence>
<keyword evidence="8" id="KW-1185">Reference proteome</keyword>
<evidence type="ECO:0000259" key="6">
    <source>
        <dbReference type="PROSITE" id="PS51795"/>
    </source>
</evidence>
<keyword evidence="2" id="KW-0479">Metal-binding</keyword>
<dbReference type="AlphaFoldDB" id="A0AAV1DJH0"/>
<comment type="similarity">
    <text evidence="1">Belongs to the FLZ family.</text>
</comment>
<evidence type="ECO:0000256" key="1">
    <source>
        <dbReference type="ARBA" id="ARBA00009374"/>
    </source>
</evidence>
<reference evidence="7" key="1">
    <citation type="submission" date="2023-03" db="EMBL/GenBank/DDBJ databases">
        <authorList>
            <person name="Julca I."/>
        </authorList>
    </citation>
    <scope>NUCLEOTIDE SEQUENCE</scope>
</reference>
<organism evidence="7 8">
    <name type="scientific">Oldenlandia corymbosa var. corymbosa</name>
    <dbReference type="NCBI Taxonomy" id="529605"/>
    <lineage>
        <taxon>Eukaryota</taxon>
        <taxon>Viridiplantae</taxon>
        <taxon>Streptophyta</taxon>
        <taxon>Embryophyta</taxon>
        <taxon>Tracheophyta</taxon>
        <taxon>Spermatophyta</taxon>
        <taxon>Magnoliopsida</taxon>
        <taxon>eudicotyledons</taxon>
        <taxon>Gunneridae</taxon>
        <taxon>Pentapetalae</taxon>
        <taxon>asterids</taxon>
        <taxon>lamiids</taxon>
        <taxon>Gentianales</taxon>
        <taxon>Rubiaceae</taxon>
        <taxon>Rubioideae</taxon>
        <taxon>Spermacoceae</taxon>
        <taxon>Hedyotis-Oldenlandia complex</taxon>
        <taxon>Oldenlandia</taxon>
    </lineage>
</organism>
<keyword evidence="3" id="KW-0862">Zinc</keyword>
<evidence type="ECO:0000256" key="2">
    <source>
        <dbReference type="ARBA" id="ARBA00022723"/>
    </source>
</evidence>
<feature type="region of interest" description="Disordered" evidence="5">
    <location>
        <begin position="1"/>
        <end position="29"/>
    </location>
</feature>
<dbReference type="InterPro" id="IPR007650">
    <property type="entry name" value="Zf-FLZ_dom"/>
</dbReference>
<feature type="compositionally biased region" description="Polar residues" evidence="5">
    <location>
        <begin position="12"/>
        <end position="29"/>
    </location>
</feature>
<feature type="domain" description="FLZ-type" evidence="6">
    <location>
        <begin position="270"/>
        <end position="314"/>
    </location>
</feature>
<dbReference type="InterPro" id="IPR044593">
    <property type="entry name" value="FLZ8/MARD1"/>
</dbReference>
<feature type="region of interest" description="Disordered" evidence="5">
    <location>
        <begin position="81"/>
        <end position="103"/>
    </location>
</feature>
<dbReference type="PROSITE" id="PS51795">
    <property type="entry name" value="ZF_FLZ"/>
    <property type="match status" value="1"/>
</dbReference>
<feature type="zinc finger region" description="FLZ-type" evidence="4">
    <location>
        <begin position="270"/>
        <end position="314"/>
    </location>
</feature>
<protein>
    <submittedName>
        <fullName evidence="7">OLC1v1007267C1</fullName>
    </submittedName>
</protein>
<evidence type="ECO:0000313" key="8">
    <source>
        <dbReference type="Proteomes" id="UP001161247"/>
    </source>
</evidence>
<sequence length="316" mass="34155">MLRNRSRVMTGKQASLPSPTQQSQISSNPVPSFLASPRIFNGLLARTLSEPDSAVMSPTSILDTKPFSNFVNLPIGHDQNVFSSPKKKNLSSSSSPEKNHTFEEVDGVKLGLALVNSLSNERDDTPLSNKLSNNKKMILFGSKLKVQIPPVQSGSTLSPASDPPKSPADFGIKTRNSVLLCTPQSGFGSPMKARNSPRELADGLSLREMELSEDYTCVITHGPNPKTTHIFDDCVVENCCGVVRLSELGKQSGDTFSSADQLNGSSLPMNFLDACNSCNNSLGDGKDVFMYRGEKALCSNECRSQEMIVEEGNEGF</sequence>
<keyword evidence="3" id="KW-0863">Zinc-finger</keyword>
<name>A0AAV1DJH0_OLDCO</name>